<dbReference type="STRING" id="29486.UGYR_13865"/>
<keyword evidence="7" id="KW-0997">Cell inner membrane</keyword>
<evidence type="ECO:0000256" key="11">
    <source>
        <dbReference type="ARBA" id="ARBA00045631"/>
    </source>
</evidence>
<dbReference type="AlphaFoldDB" id="A0A0A8VAI3"/>
<dbReference type="GO" id="GO:0015627">
    <property type="term" value="C:type II protein secretion system complex"/>
    <property type="evidence" value="ECO:0007669"/>
    <property type="project" value="InterPro"/>
</dbReference>
<feature type="domain" description="Type II secretion system protein GspG C-terminal" evidence="13">
    <location>
        <begin position="40"/>
        <end position="145"/>
    </location>
</feature>
<evidence type="ECO:0000313" key="14">
    <source>
        <dbReference type="EMBL" id="CEK26575.1"/>
    </source>
</evidence>
<evidence type="ECO:0000256" key="8">
    <source>
        <dbReference type="ARBA" id="ARBA00022692"/>
    </source>
</evidence>
<keyword evidence="8 12" id="KW-0812">Transmembrane</keyword>
<dbReference type="GO" id="GO:0015628">
    <property type="term" value="P:protein secretion by the type II secretion system"/>
    <property type="evidence" value="ECO:0007669"/>
    <property type="project" value="InterPro"/>
</dbReference>
<evidence type="ECO:0000259" key="13">
    <source>
        <dbReference type="Pfam" id="PF08334"/>
    </source>
</evidence>
<evidence type="ECO:0000256" key="10">
    <source>
        <dbReference type="ARBA" id="ARBA00023136"/>
    </source>
</evidence>
<dbReference type="PANTHER" id="PTHR30093">
    <property type="entry name" value="GENERAL SECRETION PATHWAY PROTEIN G"/>
    <property type="match status" value="1"/>
</dbReference>
<comment type="subunit">
    <text evidence="3">Type II secretion system is composed of four main components: the outer membrane complex, the inner membrane complex, the cytoplasmic secretion ATPase and the periplasm-spanning pseudopilus. Forms homomultimers.</text>
</comment>
<dbReference type="GeneID" id="66878548"/>
<keyword evidence="16" id="KW-1185">Reference proteome</keyword>
<keyword evidence="9 12" id="KW-1133">Transmembrane helix</keyword>
<proteinExistence type="inferred from homology"/>
<accession>A0A0A8VAI3</accession>
<dbReference type="Pfam" id="PF07963">
    <property type="entry name" value="N_methyl"/>
    <property type="match status" value="1"/>
</dbReference>
<organism evidence="14">
    <name type="scientific">Yersinia ruckeri</name>
    <dbReference type="NCBI Taxonomy" id="29486"/>
    <lineage>
        <taxon>Bacteria</taxon>
        <taxon>Pseudomonadati</taxon>
        <taxon>Pseudomonadota</taxon>
        <taxon>Gammaproteobacteria</taxon>
        <taxon>Enterobacterales</taxon>
        <taxon>Yersiniaceae</taxon>
        <taxon>Yersinia</taxon>
    </lineage>
</organism>
<protein>
    <recommendedName>
        <fullName evidence="4">Type II secretion system core protein G</fullName>
    </recommendedName>
</protein>
<sequence>MKNQPVTLSHKHCQGGFTLLEIMVVIVILGVLASFTIPSLMGNKDRADNQKAVSDLVTLENALDMYKLDNNRYPSTDQGLNALVTKPTLSPIPRNYRAEGYIRRLPSDPWGSPYQLTSPGEHGAVDVYSVGPDGISQTADDINNWDIGADGGEKH</sequence>
<keyword evidence="5" id="KW-1003">Cell membrane</keyword>
<evidence type="ECO:0000256" key="4">
    <source>
        <dbReference type="ARBA" id="ARBA00020042"/>
    </source>
</evidence>
<dbReference type="Proteomes" id="UP000255169">
    <property type="component" value="Unassembled WGS sequence"/>
</dbReference>
<evidence type="ECO:0000313" key="15">
    <source>
        <dbReference type="EMBL" id="SUQ00040.1"/>
    </source>
</evidence>
<evidence type="ECO:0000256" key="12">
    <source>
        <dbReference type="SAM" id="Phobius"/>
    </source>
</evidence>
<dbReference type="GO" id="GO:0005886">
    <property type="term" value="C:plasma membrane"/>
    <property type="evidence" value="ECO:0007669"/>
    <property type="project" value="UniProtKB-SubCell"/>
</dbReference>
<reference evidence="15 16" key="2">
    <citation type="submission" date="2018-06" db="EMBL/GenBank/DDBJ databases">
        <authorList>
            <consortium name="Pathogen Informatics"/>
            <person name="Doyle S."/>
        </authorList>
    </citation>
    <scope>NUCLEOTIDE SEQUENCE [LARGE SCALE GENOMIC DNA]</scope>
    <source>
        <strain evidence="15 16">NCTC10476</strain>
    </source>
</reference>
<dbReference type="InterPro" id="IPR000983">
    <property type="entry name" value="Bac_GSPG_pilin"/>
</dbReference>
<dbReference type="EMBL" id="LN681231">
    <property type="protein sequence ID" value="CEK26575.1"/>
    <property type="molecule type" value="Genomic_DNA"/>
</dbReference>
<dbReference type="InterPro" id="IPR010054">
    <property type="entry name" value="Type2_sec_GspG"/>
</dbReference>
<gene>
    <name evidence="15" type="primary">yst1G</name>
    <name evidence="14" type="ORF">CSF007_3980</name>
    <name evidence="15" type="ORF">NCTC10476_01313</name>
</gene>
<evidence type="ECO:0000313" key="16">
    <source>
        <dbReference type="Proteomes" id="UP000255169"/>
    </source>
</evidence>
<comment type="similarity">
    <text evidence="2">Belongs to the GSP G family.</text>
</comment>
<reference evidence="14" key="1">
    <citation type="journal article" date="2015" name="Genome Announc.">
        <title>Complete Genome Sequence of Yersinia ruckeri Strain CSF007-82, Etiologic Agent of Red Mouth Disease in Salmonid Fish.</title>
        <authorList>
            <person name="Nelson M.C."/>
            <person name="LaPatra S.E."/>
            <person name="Welch T.J."/>
            <person name="Graf J."/>
        </authorList>
    </citation>
    <scope>NUCLEOTIDE SEQUENCE</scope>
    <source>
        <strain evidence="14">CSF007-82</strain>
    </source>
</reference>
<dbReference type="PANTHER" id="PTHR30093:SF44">
    <property type="entry name" value="TYPE II SECRETION SYSTEM CORE PROTEIN G"/>
    <property type="match status" value="1"/>
</dbReference>
<dbReference type="NCBIfam" id="TIGR02532">
    <property type="entry name" value="IV_pilin_GFxxxE"/>
    <property type="match status" value="1"/>
</dbReference>
<comment type="subcellular location">
    <subcellularLocation>
        <location evidence="1">Cell inner membrane</location>
        <topology evidence="1">Single-pass membrane protein</topology>
    </subcellularLocation>
</comment>
<name>A0A0A8VAI3_YERRU</name>
<dbReference type="SUPFAM" id="SSF54523">
    <property type="entry name" value="Pili subunits"/>
    <property type="match status" value="1"/>
</dbReference>
<dbReference type="NCBIfam" id="TIGR01710">
    <property type="entry name" value="typeII_sec_gspG"/>
    <property type="match status" value="1"/>
</dbReference>
<dbReference type="InterPro" id="IPR012902">
    <property type="entry name" value="N_methyl_site"/>
</dbReference>
<evidence type="ECO:0000256" key="2">
    <source>
        <dbReference type="ARBA" id="ARBA00009984"/>
    </source>
</evidence>
<feature type="transmembrane region" description="Helical" evidence="12">
    <location>
        <begin position="20"/>
        <end position="41"/>
    </location>
</feature>
<comment type="function">
    <text evidence="11">Core component of the type II secretion system required for the energy-dependent secretion of extracellular factors such as proteases and toxins from the periplasm. Pseudopilin (pilin-like) protein that polymerizes to form the pseudopilus. Further polymerization triggers pseudopilus growth.</text>
</comment>
<dbReference type="OrthoDB" id="9795612at2"/>
<keyword evidence="6" id="KW-0488">Methylation</keyword>
<dbReference type="InterPro" id="IPR013545">
    <property type="entry name" value="T2SS_protein-GspG_C"/>
</dbReference>
<keyword evidence="10 12" id="KW-0472">Membrane</keyword>
<dbReference type="PROSITE" id="PS00409">
    <property type="entry name" value="PROKAR_NTER_METHYL"/>
    <property type="match status" value="1"/>
</dbReference>
<dbReference type="InterPro" id="IPR045584">
    <property type="entry name" value="Pilin-like"/>
</dbReference>
<evidence type="ECO:0000256" key="3">
    <source>
        <dbReference type="ARBA" id="ARBA00011180"/>
    </source>
</evidence>
<evidence type="ECO:0000256" key="7">
    <source>
        <dbReference type="ARBA" id="ARBA00022519"/>
    </source>
</evidence>
<evidence type="ECO:0000256" key="9">
    <source>
        <dbReference type="ARBA" id="ARBA00022989"/>
    </source>
</evidence>
<dbReference type="RefSeq" id="WP_004722674.1">
    <property type="nucleotide sequence ID" value="NZ_CCYO01000023.1"/>
</dbReference>
<dbReference type="EMBL" id="UHJG01000001">
    <property type="protein sequence ID" value="SUQ00040.1"/>
    <property type="molecule type" value="Genomic_DNA"/>
</dbReference>
<evidence type="ECO:0000256" key="1">
    <source>
        <dbReference type="ARBA" id="ARBA00004377"/>
    </source>
</evidence>
<dbReference type="Gene3D" id="3.30.700.10">
    <property type="entry name" value="Glycoprotein, Type 4 Pilin"/>
    <property type="match status" value="1"/>
</dbReference>
<evidence type="ECO:0000256" key="6">
    <source>
        <dbReference type="ARBA" id="ARBA00022481"/>
    </source>
</evidence>
<dbReference type="Pfam" id="PF08334">
    <property type="entry name" value="T2SSG"/>
    <property type="match status" value="1"/>
</dbReference>
<dbReference type="PRINTS" id="PR00813">
    <property type="entry name" value="BCTERIALGSPG"/>
</dbReference>
<evidence type="ECO:0000256" key="5">
    <source>
        <dbReference type="ARBA" id="ARBA00022475"/>
    </source>
</evidence>